<organism evidence="2 3">
    <name type="scientific">Diplocarpon coronariae</name>
    <dbReference type="NCBI Taxonomy" id="2795749"/>
    <lineage>
        <taxon>Eukaryota</taxon>
        <taxon>Fungi</taxon>
        <taxon>Dikarya</taxon>
        <taxon>Ascomycota</taxon>
        <taxon>Pezizomycotina</taxon>
        <taxon>Leotiomycetes</taxon>
        <taxon>Helotiales</taxon>
        <taxon>Drepanopezizaceae</taxon>
        <taxon>Diplocarpon</taxon>
    </lineage>
</organism>
<proteinExistence type="predicted"/>
<name>A0A218YZ55_9HELO</name>
<dbReference type="EMBL" id="MZNU01000291">
    <property type="protein sequence ID" value="OWP01091.1"/>
    <property type="molecule type" value="Genomic_DNA"/>
</dbReference>
<comment type="caution">
    <text evidence="2">The sequence shown here is derived from an EMBL/GenBank/DDBJ whole genome shotgun (WGS) entry which is preliminary data.</text>
</comment>
<protein>
    <submittedName>
        <fullName evidence="2">Uncharacterized protein</fullName>
    </submittedName>
</protein>
<sequence>MSHTNVEYSPRMPGVSQRARSRSDAWALRMPGVPVLTGEADSLPLSPSQIWTAGFLSAGLPPSAILASPYSSLPAARPGISPPHGAGPIAVDSSRATRSPTLPKAAVRGTRFPARLARVGARGRAGERKSGRAGERKQRLGARHGEALEEPRRPRYLSPETGHVGSRSQMAHGQVARVYEGDDGWCGSSI</sequence>
<dbReference type="AlphaFoldDB" id="A0A218YZ55"/>
<feature type="compositionally biased region" description="Basic and acidic residues" evidence="1">
    <location>
        <begin position="124"/>
        <end position="153"/>
    </location>
</feature>
<dbReference type="InParanoid" id="A0A218YZ55"/>
<feature type="region of interest" description="Disordered" evidence="1">
    <location>
        <begin position="1"/>
        <end position="24"/>
    </location>
</feature>
<evidence type="ECO:0000256" key="1">
    <source>
        <dbReference type="SAM" id="MobiDB-lite"/>
    </source>
</evidence>
<reference evidence="2 3" key="1">
    <citation type="submission" date="2017-04" db="EMBL/GenBank/DDBJ databases">
        <title>Draft genome sequence of Marssonina coronaria NL1: causal agent of apple blotch.</title>
        <authorList>
            <person name="Cheng Q."/>
        </authorList>
    </citation>
    <scope>NUCLEOTIDE SEQUENCE [LARGE SCALE GENOMIC DNA]</scope>
    <source>
        <strain evidence="2 3">NL1</strain>
    </source>
</reference>
<evidence type="ECO:0000313" key="2">
    <source>
        <dbReference type="EMBL" id="OWP01091.1"/>
    </source>
</evidence>
<feature type="region of interest" description="Disordered" evidence="1">
    <location>
        <begin position="119"/>
        <end position="171"/>
    </location>
</feature>
<dbReference type="Proteomes" id="UP000242519">
    <property type="component" value="Unassembled WGS sequence"/>
</dbReference>
<evidence type="ECO:0000313" key="3">
    <source>
        <dbReference type="Proteomes" id="UP000242519"/>
    </source>
</evidence>
<accession>A0A218YZ55</accession>
<gene>
    <name evidence="2" type="ORF">B2J93_6541</name>
</gene>
<feature type="region of interest" description="Disordered" evidence="1">
    <location>
        <begin position="77"/>
        <end position="103"/>
    </location>
</feature>
<keyword evidence="3" id="KW-1185">Reference proteome</keyword>